<comment type="cofactor">
    <cofactor evidence="1">
        <name>Fe cation</name>
        <dbReference type="ChEBI" id="CHEBI:24875"/>
    </cofactor>
</comment>
<keyword evidence="4" id="KW-1185">Reference proteome</keyword>
<reference evidence="3 4" key="1">
    <citation type="journal article" date="2009" name="Science">
        <title>Green evolution and dynamic adaptations revealed by genomes of the marine picoeukaryotes Micromonas.</title>
        <authorList>
            <person name="Worden A.Z."/>
            <person name="Lee J.H."/>
            <person name="Mock T."/>
            <person name="Rouze P."/>
            <person name="Simmons M.P."/>
            <person name="Aerts A.L."/>
            <person name="Allen A.E."/>
            <person name="Cuvelier M.L."/>
            <person name="Derelle E."/>
            <person name="Everett M.V."/>
            <person name="Foulon E."/>
            <person name="Grimwood J."/>
            <person name="Gundlach H."/>
            <person name="Henrissat B."/>
            <person name="Napoli C."/>
            <person name="McDonald S.M."/>
            <person name="Parker M.S."/>
            <person name="Rombauts S."/>
            <person name="Salamov A."/>
            <person name="Von Dassow P."/>
            <person name="Badger J.H."/>
            <person name="Coutinho P.M."/>
            <person name="Demir E."/>
            <person name="Dubchak I."/>
            <person name="Gentemann C."/>
            <person name="Eikrem W."/>
            <person name="Gready J.E."/>
            <person name="John U."/>
            <person name="Lanier W."/>
            <person name="Lindquist E.A."/>
            <person name="Lucas S."/>
            <person name="Mayer K.F."/>
            <person name="Moreau H."/>
            <person name="Not F."/>
            <person name="Otillar R."/>
            <person name="Panaud O."/>
            <person name="Pangilinan J."/>
            <person name="Paulsen I."/>
            <person name="Piegu B."/>
            <person name="Poliakov A."/>
            <person name="Robbens S."/>
            <person name="Schmutz J."/>
            <person name="Toulza E."/>
            <person name="Wyss T."/>
            <person name="Zelensky A."/>
            <person name="Zhou K."/>
            <person name="Armbrust E.V."/>
            <person name="Bhattacharya D."/>
            <person name="Goodenough U.W."/>
            <person name="Van de Peer Y."/>
            <person name="Grigoriev I.V."/>
        </authorList>
    </citation>
    <scope>NUCLEOTIDE SEQUENCE [LARGE SCALE GENOMIC DNA]</scope>
    <source>
        <strain evidence="3 4">CCMP1545</strain>
    </source>
</reference>
<evidence type="ECO:0000313" key="3">
    <source>
        <dbReference type="EMBL" id="EEH54219.1"/>
    </source>
</evidence>
<dbReference type="KEGG" id="mpp:MICPUCDRAFT_51474"/>
<dbReference type="AlphaFoldDB" id="C1N1N3"/>
<dbReference type="Gene3D" id="2.60.120.620">
    <property type="entry name" value="q2cbj1_9rhob like domain"/>
    <property type="match status" value="1"/>
</dbReference>
<dbReference type="Pfam" id="PF05721">
    <property type="entry name" value="PhyH"/>
    <property type="match status" value="1"/>
</dbReference>
<evidence type="ECO:0000256" key="2">
    <source>
        <dbReference type="SAM" id="MobiDB-lite"/>
    </source>
</evidence>
<dbReference type="PANTHER" id="PTHR20883">
    <property type="entry name" value="PHYTANOYL-COA DIOXYGENASE DOMAIN CONTAINING 1"/>
    <property type="match status" value="1"/>
</dbReference>
<dbReference type="eggNOG" id="ENOG502S0IH">
    <property type="taxonomic scope" value="Eukaryota"/>
</dbReference>
<dbReference type="GeneID" id="9687029"/>
<organism evidence="4">
    <name type="scientific">Micromonas pusilla (strain CCMP1545)</name>
    <name type="common">Picoplanktonic green alga</name>
    <dbReference type="NCBI Taxonomy" id="564608"/>
    <lineage>
        <taxon>Eukaryota</taxon>
        <taxon>Viridiplantae</taxon>
        <taxon>Chlorophyta</taxon>
        <taxon>Mamiellophyceae</taxon>
        <taxon>Mamiellales</taxon>
        <taxon>Mamiellaceae</taxon>
        <taxon>Micromonas</taxon>
    </lineage>
</organism>
<name>C1N1N3_MICPC</name>
<dbReference type="Proteomes" id="UP000001876">
    <property type="component" value="Unassembled WGS sequence"/>
</dbReference>
<accession>C1N1N3</accession>
<protein>
    <submittedName>
        <fullName evidence="3">Predicted protein</fullName>
    </submittedName>
</protein>
<feature type="region of interest" description="Disordered" evidence="2">
    <location>
        <begin position="348"/>
        <end position="373"/>
    </location>
</feature>
<dbReference type="SUPFAM" id="SSF51197">
    <property type="entry name" value="Clavaminate synthase-like"/>
    <property type="match status" value="1"/>
</dbReference>
<evidence type="ECO:0000313" key="4">
    <source>
        <dbReference type="Proteomes" id="UP000001876"/>
    </source>
</evidence>
<evidence type="ECO:0000256" key="1">
    <source>
        <dbReference type="ARBA" id="ARBA00001962"/>
    </source>
</evidence>
<dbReference type="EMBL" id="GG663744">
    <property type="protein sequence ID" value="EEH54219.1"/>
    <property type="molecule type" value="Genomic_DNA"/>
</dbReference>
<gene>
    <name evidence="3" type="ORF">MICPUCDRAFT_51474</name>
</gene>
<dbReference type="PANTHER" id="PTHR20883:SF46">
    <property type="entry name" value="PHYTANOYL-COA HYDROXYLASE"/>
    <property type="match status" value="1"/>
</dbReference>
<dbReference type="RefSeq" id="XP_003061589.1">
    <property type="nucleotide sequence ID" value="XM_003061543.1"/>
</dbReference>
<proteinExistence type="predicted"/>
<dbReference type="InterPro" id="IPR008775">
    <property type="entry name" value="Phytyl_CoA_dOase-like"/>
</dbReference>
<feature type="compositionally biased region" description="Basic and acidic residues" evidence="2">
    <location>
        <begin position="353"/>
        <end position="373"/>
    </location>
</feature>
<sequence>MTRLAARDASTRASNAVPAAAREAVDVDVASPMKFSAWGSGMTPGDLDELRASFQARSTHWFPYDRVGVRDGFCILRLDQHLNDDVGHYVDDAKRWEFDEVIEALRFECDALAEGVDLRANDCMVEPMEDVAVDEKRKRKRDARRREKSYDDSDGFGRFYCDCEHQSTSPSPHREREACSARRCGKYFLEKRMTRVAAYLHARARPDRSAFGDYTISHRNEGNSFAMREGRTRMMPNEEDPKYSFEAIHARAVCDALDAVLFRWLPSIAKVFLRSKAAYLFNQHYVVKPGVCADAAEYSGDDEDGGDRFEWHTDANEQLALLPNPDARKQKYVSLWCPLDAVDERNGSLVLRPSERPSHHDDGSGRARGRKDVTVRAEAGDVVIFSSDLWHASGPNRSRRERRVFYAQYRRVLYTGPHTTAFARWTPILKDFCRPLSPPTPRFQSPTATPFNSN</sequence>
<dbReference type="OrthoDB" id="445007at2759"/>